<dbReference type="EMBL" id="LNIX01000003">
    <property type="protein sequence ID" value="OXA58635.1"/>
    <property type="molecule type" value="Genomic_DNA"/>
</dbReference>
<feature type="transmembrane region" description="Helical" evidence="12">
    <location>
        <begin position="114"/>
        <end position="131"/>
    </location>
</feature>
<feature type="region of interest" description="Disordered" evidence="11">
    <location>
        <begin position="1"/>
        <end position="25"/>
    </location>
</feature>
<feature type="transmembrane region" description="Helical" evidence="12">
    <location>
        <begin position="215"/>
        <end position="239"/>
    </location>
</feature>
<sequence length="454" mass="52853">MAPQTRSKAKQTTTGGEENARKKDDERTPSIFMALFNFYKKYINVAFGKKVLTDPEYTWLIALILLCCEVVINGFIVLWRPYTEIDWKAYMQEVEGFLNGTLDYQYLKGDTGPLVYPAGFVYIFSLFYFVTNNGNDIVTAQWIFVGLYLILVYQVFKIYSKSRKVPPYTLLFLTFTSYRIHSVFVLRLFNDPIAMMLCYFAINQFLEGRWTLGSLAFSLAVSVKMNVLLYAPALLTIYLTQLSLFDTIVQLAVCGSLQVVLALPFLLVNPWSYISRSFDLGRVFLFEWTVNWKFLPEDIFLNRIFHIGLLSAHILALVAFVPVWMRYLQSYSKFNDASKSKAGKYPMQIRSQLVLFPLFVSNFIGICFSRSLHYQFYVWYYHTIPYLLWSTRLPVKVKLAIFGIIEMSWNVFPATPWSSLSLTVCHSVILVSIWLYSRPLKDWSTLEWKQMKTN</sequence>
<dbReference type="PANTHER" id="PTHR12646:SF0">
    <property type="entry name" value="DOL-P-MAN:MAN(5)GLCNAC(2)-PP-DOL ALPHA-1,3-MANNOSYLTRANSFERASE"/>
    <property type="match status" value="1"/>
</dbReference>
<evidence type="ECO:0000256" key="4">
    <source>
        <dbReference type="ARBA" id="ARBA00022676"/>
    </source>
</evidence>
<feature type="transmembrane region" description="Helical" evidence="12">
    <location>
        <begin position="137"/>
        <end position="156"/>
    </location>
</feature>
<keyword evidence="7" id="KW-0256">Endoplasmic reticulum</keyword>
<feature type="transmembrane region" description="Helical" evidence="12">
    <location>
        <begin position="57"/>
        <end position="79"/>
    </location>
</feature>
<feature type="transmembrane region" description="Helical" evidence="12">
    <location>
        <begin position="417"/>
        <end position="436"/>
    </location>
</feature>
<dbReference type="Proteomes" id="UP000198287">
    <property type="component" value="Unassembled WGS sequence"/>
</dbReference>
<proteinExistence type="predicted"/>
<evidence type="ECO:0000313" key="14">
    <source>
        <dbReference type="Proteomes" id="UP000198287"/>
    </source>
</evidence>
<comment type="pathway">
    <text evidence="2">Protein modification; protein glycosylation.</text>
</comment>
<protein>
    <recommendedName>
        <fullName evidence="3">dolichyl-P-Man:Man5GlcNAc2-PP-dolichol alpha-1,3-mannosyltransferase</fullName>
        <ecNumber evidence="3">2.4.1.258</ecNumber>
    </recommendedName>
</protein>
<keyword evidence="14" id="KW-1185">Reference proteome</keyword>
<evidence type="ECO:0000256" key="10">
    <source>
        <dbReference type="ARBA" id="ARBA00049506"/>
    </source>
</evidence>
<gene>
    <name evidence="13" type="ORF">Fcan01_07708</name>
</gene>
<evidence type="ECO:0000256" key="12">
    <source>
        <dbReference type="SAM" id="Phobius"/>
    </source>
</evidence>
<dbReference type="AlphaFoldDB" id="A0A226ELR6"/>
<evidence type="ECO:0000256" key="9">
    <source>
        <dbReference type="ARBA" id="ARBA00023136"/>
    </source>
</evidence>
<dbReference type="InterPro" id="IPR007873">
    <property type="entry name" value="Glycosyltransferase_ALG3"/>
</dbReference>
<evidence type="ECO:0000313" key="13">
    <source>
        <dbReference type="EMBL" id="OXA58635.1"/>
    </source>
</evidence>
<keyword evidence="5" id="KW-0808">Transferase</keyword>
<evidence type="ECO:0000256" key="11">
    <source>
        <dbReference type="SAM" id="MobiDB-lite"/>
    </source>
</evidence>
<evidence type="ECO:0000256" key="6">
    <source>
        <dbReference type="ARBA" id="ARBA00022692"/>
    </source>
</evidence>
<dbReference type="STRING" id="158441.A0A226ELR6"/>
<keyword evidence="6 12" id="KW-0812">Transmembrane</keyword>
<dbReference type="GO" id="GO:0005789">
    <property type="term" value="C:endoplasmic reticulum membrane"/>
    <property type="evidence" value="ECO:0007669"/>
    <property type="project" value="UniProtKB-SubCell"/>
</dbReference>
<dbReference type="Pfam" id="PF05208">
    <property type="entry name" value="ALG3"/>
    <property type="match status" value="1"/>
</dbReference>
<keyword evidence="4" id="KW-0328">Glycosyltransferase</keyword>
<keyword evidence="8 12" id="KW-1133">Transmembrane helix</keyword>
<keyword evidence="9 12" id="KW-0472">Membrane</keyword>
<evidence type="ECO:0000256" key="2">
    <source>
        <dbReference type="ARBA" id="ARBA00004922"/>
    </source>
</evidence>
<dbReference type="PANTHER" id="PTHR12646">
    <property type="entry name" value="NOT56 - RELATED"/>
    <property type="match status" value="1"/>
</dbReference>
<feature type="transmembrane region" description="Helical" evidence="12">
    <location>
        <begin position="304"/>
        <end position="325"/>
    </location>
</feature>
<dbReference type="GO" id="GO:0052925">
    <property type="term" value="F:dol-P-Man:Man(5)GlcNAc(2)-PP-Dol alpha-1,3-mannosyltransferase activity"/>
    <property type="evidence" value="ECO:0007669"/>
    <property type="project" value="UniProtKB-EC"/>
</dbReference>
<comment type="caution">
    <text evidence="13">The sequence shown here is derived from an EMBL/GenBank/DDBJ whole genome shotgun (WGS) entry which is preliminary data.</text>
</comment>
<feature type="transmembrane region" description="Helical" evidence="12">
    <location>
        <begin position="353"/>
        <end position="372"/>
    </location>
</feature>
<reference evidence="13 14" key="1">
    <citation type="submission" date="2015-12" db="EMBL/GenBank/DDBJ databases">
        <title>The genome of Folsomia candida.</title>
        <authorList>
            <person name="Faddeeva A."/>
            <person name="Derks M.F."/>
            <person name="Anvar Y."/>
            <person name="Smit S."/>
            <person name="Van Straalen N."/>
            <person name="Roelofs D."/>
        </authorList>
    </citation>
    <scope>NUCLEOTIDE SEQUENCE [LARGE SCALE GENOMIC DNA]</scope>
    <source>
        <strain evidence="13 14">VU population</strain>
        <tissue evidence="13">Whole body</tissue>
    </source>
</reference>
<organism evidence="13 14">
    <name type="scientific">Folsomia candida</name>
    <name type="common">Springtail</name>
    <dbReference type="NCBI Taxonomy" id="158441"/>
    <lineage>
        <taxon>Eukaryota</taxon>
        <taxon>Metazoa</taxon>
        <taxon>Ecdysozoa</taxon>
        <taxon>Arthropoda</taxon>
        <taxon>Hexapoda</taxon>
        <taxon>Collembola</taxon>
        <taxon>Entomobryomorpha</taxon>
        <taxon>Isotomoidea</taxon>
        <taxon>Isotomidae</taxon>
        <taxon>Proisotominae</taxon>
        <taxon>Folsomia</taxon>
    </lineage>
</organism>
<evidence type="ECO:0000256" key="8">
    <source>
        <dbReference type="ARBA" id="ARBA00022989"/>
    </source>
</evidence>
<dbReference type="OMA" id="PERYGIH"/>
<comment type="subcellular location">
    <subcellularLocation>
        <location evidence="1">Endoplasmic reticulum membrane</location>
        <topology evidence="1">Multi-pass membrane protein</topology>
    </subcellularLocation>
</comment>
<dbReference type="EC" id="2.4.1.258" evidence="3"/>
<evidence type="ECO:0000256" key="3">
    <source>
        <dbReference type="ARBA" id="ARBA00011964"/>
    </source>
</evidence>
<dbReference type="OrthoDB" id="20028at2759"/>
<comment type="catalytic activity">
    <reaction evidence="10">
        <text>an alpha-D-Man-(1-&gt;2)-alpha-D-Man-(1-&gt;2)-alpha-D-Man-(1-&gt;3)-[alpha-D-Man-(1-&gt;6)]-beta-D-Man-(1-&gt;4)-beta-D-GlcNAc-(1-&gt;4)-alpha-D-GlcNAc-diphospho-di-trans,poly-cis-dolichol + a di-trans,poly-cis-dolichyl beta-D-mannosyl phosphate = an alpha-D-Man-(1-&gt;2)-alpha-D-Man-(1-&gt;2)-alpha-D-Man-(1-&gt;3)-[alpha-D-Man-(1-&gt;3)-alpha-D-Man-(1-&gt;6)]-beta-D-Man-(1-&gt;4)-beta-D-GlcNAc-(1-&gt;4)-alpha-D-GlcNAc-diphospho-di-trans,poly-cis-dolichol + a di-trans,poly-cis-dolichyl phosphate + H(+)</text>
        <dbReference type="Rhea" id="RHEA:29527"/>
        <dbReference type="Rhea" id="RHEA-COMP:19498"/>
        <dbReference type="Rhea" id="RHEA-COMP:19501"/>
        <dbReference type="Rhea" id="RHEA-COMP:19516"/>
        <dbReference type="Rhea" id="RHEA-COMP:19517"/>
        <dbReference type="ChEBI" id="CHEBI:15378"/>
        <dbReference type="ChEBI" id="CHEBI:57683"/>
        <dbReference type="ChEBI" id="CHEBI:58211"/>
        <dbReference type="ChEBI" id="CHEBI:132515"/>
        <dbReference type="ChEBI" id="CHEBI:132516"/>
        <dbReference type="EC" id="2.4.1.258"/>
    </reaction>
    <physiologicalReaction direction="left-to-right" evidence="10">
        <dbReference type="Rhea" id="RHEA:29528"/>
    </physiologicalReaction>
</comment>
<evidence type="ECO:0000256" key="5">
    <source>
        <dbReference type="ARBA" id="ARBA00022679"/>
    </source>
</evidence>
<evidence type="ECO:0000256" key="7">
    <source>
        <dbReference type="ARBA" id="ARBA00022824"/>
    </source>
</evidence>
<evidence type="ECO:0000256" key="1">
    <source>
        <dbReference type="ARBA" id="ARBA00004477"/>
    </source>
</evidence>
<feature type="transmembrane region" description="Helical" evidence="12">
    <location>
        <begin position="251"/>
        <end position="274"/>
    </location>
</feature>
<feature type="compositionally biased region" description="Polar residues" evidence="11">
    <location>
        <begin position="1"/>
        <end position="16"/>
    </location>
</feature>
<accession>A0A226ELR6</accession>
<name>A0A226ELR6_FOLCA</name>